<comment type="caution">
    <text evidence="2">The sequence shown here is derived from an EMBL/GenBank/DDBJ whole genome shotgun (WGS) entry which is preliminary data.</text>
</comment>
<dbReference type="Proteomes" id="UP000024635">
    <property type="component" value="Unassembled WGS sequence"/>
</dbReference>
<evidence type="ECO:0000313" key="2">
    <source>
        <dbReference type="EMBL" id="EYC37920.1"/>
    </source>
</evidence>
<evidence type="ECO:0000256" key="1">
    <source>
        <dbReference type="SAM" id="MobiDB-lite"/>
    </source>
</evidence>
<feature type="compositionally biased region" description="Basic and acidic residues" evidence="1">
    <location>
        <begin position="15"/>
        <end position="31"/>
    </location>
</feature>
<name>A0A016WE50_9BILA</name>
<proteinExistence type="predicted"/>
<dbReference type="OrthoDB" id="5786205at2759"/>
<keyword evidence="3" id="KW-1185">Reference proteome</keyword>
<reference evidence="3" key="1">
    <citation type="journal article" date="2015" name="Nat. Genet.">
        <title>The genome and transcriptome of the zoonotic hookworm Ancylostoma ceylanicum identify infection-specific gene families.</title>
        <authorList>
            <person name="Schwarz E.M."/>
            <person name="Hu Y."/>
            <person name="Antoshechkin I."/>
            <person name="Miller M.M."/>
            <person name="Sternberg P.W."/>
            <person name="Aroian R.V."/>
        </authorList>
    </citation>
    <scope>NUCLEOTIDE SEQUENCE</scope>
    <source>
        <strain evidence="3">HY135</strain>
    </source>
</reference>
<evidence type="ECO:0000313" key="3">
    <source>
        <dbReference type="Proteomes" id="UP000024635"/>
    </source>
</evidence>
<gene>
    <name evidence="2" type="primary">Acey_s0757.g2102</name>
    <name evidence="2" type="ORF">Y032_0757g2102</name>
</gene>
<protein>
    <submittedName>
        <fullName evidence="2">Uncharacterized protein</fullName>
    </submittedName>
</protein>
<accession>A0A016WE50</accession>
<dbReference type="EMBL" id="JARK01000357">
    <property type="protein sequence ID" value="EYC37920.1"/>
    <property type="molecule type" value="Genomic_DNA"/>
</dbReference>
<organism evidence="2 3">
    <name type="scientific">Ancylostoma ceylanicum</name>
    <dbReference type="NCBI Taxonomy" id="53326"/>
    <lineage>
        <taxon>Eukaryota</taxon>
        <taxon>Metazoa</taxon>
        <taxon>Ecdysozoa</taxon>
        <taxon>Nematoda</taxon>
        <taxon>Chromadorea</taxon>
        <taxon>Rhabditida</taxon>
        <taxon>Rhabditina</taxon>
        <taxon>Rhabditomorpha</taxon>
        <taxon>Strongyloidea</taxon>
        <taxon>Ancylostomatidae</taxon>
        <taxon>Ancylostomatinae</taxon>
        <taxon>Ancylostoma</taxon>
    </lineage>
</organism>
<feature type="region of interest" description="Disordered" evidence="1">
    <location>
        <begin position="15"/>
        <end position="41"/>
    </location>
</feature>
<sequence>MAVLLRKECEHLEADDSGKVEQDDLDRELKEGSGSSQFGGLPSFPAGVVGSLSSGDKSLFEWPHLNESFCRSVQAVLPSIQMTCMSWRIAVCAEAVSTRWLPTRSV</sequence>
<dbReference type="AlphaFoldDB" id="A0A016WE50"/>